<reference evidence="2 3" key="1">
    <citation type="submission" date="2019-06" db="EMBL/GenBank/DDBJ databases">
        <title>Thermomonas aquatica sp. nov., isolated from an industrial wastewater treatment plant.</title>
        <authorList>
            <person name="Jeon J.H."/>
            <person name="Park D.-S."/>
        </authorList>
    </citation>
    <scope>NUCLEOTIDE SEQUENCE [LARGE SCALE GENOMIC DNA]</scope>
    <source>
        <strain evidence="2 3">SY21</strain>
    </source>
</reference>
<name>A0A5B7ZWH1_9GAMM</name>
<dbReference type="RefSeq" id="WP_139717394.1">
    <property type="nucleotide sequence ID" value="NZ_CP040871.1"/>
</dbReference>
<evidence type="ECO:0000313" key="2">
    <source>
        <dbReference type="EMBL" id="QDA58182.1"/>
    </source>
</evidence>
<dbReference type="AlphaFoldDB" id="A0A5B7ZWH1"/>
<organism evidence="2 3">
    <name type="scientific">Thermomonas aquatica</name>
    <dbReference type="NCBI Taxonomy" id="2202149"/>
    <lineage>
        <taxon>Bacteria</taxon>
        <taxon>Pseudomonadati</taxon>
        <taxon>Pseudomonadota</taxon>
        <taxon>Gammaproteobacteria</taxon>
        <taxon>Lysobacterales</taxon>
        <taxon>Lysobacteraceae</taxon>
        <taxon>Thermomonas</taxon>
    </lineage>
</organism>
<dbReference type="OrthoDB" id="5948217at2"/>
<dbReference type="EMBL" id="CP040871">
    <property type="protein sequence ID" value="QDA58182.1"/>
    <property type="molecule type" value="Genomic_DNA"/>
</dbReference>
<keyword evidence="1" id="KW-1133">Transmembrane helix</keyword>
<dbReference type="Proteomes" id="UP000308149">
    <property type="component" value="Chromosome"/>
</dbReference>
<keyword evidence="3" id="KW-1185">Reference proteome</keyword>
<gene>
    <name evidence="2" type="ORF">FHQ07_13115</name>
</gene>
<dbReference type="Pfam" id="PF05751">
    <property type="entry name" value="FixH"/>
    <property type="match status" value="1"/>
</dbReference>
<keyword evidence="1" id="KW-0472">Membrane</keyword>
<accession>A0A5B7ZWH1</accession>
<feature type="transmembrane region" description="Helical" evidence="1">
    <location>
        <begin position="15"/>
        <end position="36"/>
    </location>
</feature>
<proteinExistence type="predicted"/>
<protein>
    <submittedName>
        <fullName evidence="2">Nitrogen fixation protein FixH</fullName>
    </submittedName>
</protein>
<evidence type="ECO:0000256" key="1">
    <source>
        <dbReference type="SAM" id="Phobius"/>
    </source>
</evidence>
<sequence length="169" mass="18144">MQAPLSARPAWKEPMVWLVAAIPAASVVASVALLVAAARSSGNNDAVADRVQRTAQIQVSDLAPDLAARELDLAASLRVGDKRIDVLPAHGAFPRDAPLQLALHHPTRAQDDLQLILQPSADGWSMAYPLPQAHDWTLTLAPVDGRWRLQGRLPRDQRSAGLQPALGAR</sequence>
<dbReference type="KEGG" id="thes:FHQ07_13115"/>
<dbReference type="InterPro" id="IPR008620">
    <property type="entry name" value="FixH"/>
</dbReference>
<keyword evidence="1" id="KW-0812">Transmembrane</keyword>
<evidence type="ECO:0000313" key="3">
    <source>
        <dbReference type="Proteomes" id="UP000308149"/>
    </source>
</evidence>